<evidence type="ECO:0000256" key="4">
    <source>
        <dbReference type="ARBA" id="ARBA00022801"/>
    </source>
</evidence>
<evidence type="ECO:0000256" key="6">
    <source>
        <dbReference type="SAM" id="SignalP"/>
    </source>
</evidence>
<reference evidence="8 9" key="1">
    <citation type="submission" date="2020-08" db="EMBL/GenBank/DDBJ databases">
        <title>Genomic Encyclopedia of Type Strains, Phase IV (KMG-IV): sequencing the most valuable type-strain genomes for metagenomic binning, comparative biology and taxonomic classification.</title>
        <authorList>
            <person name="Goeker M."/>
        </authorList>
    </citation>
    <scope>NUCLEOTIDE SEQUENCE [LARGE SCALE GENOMIC DNA]</scope>
    <source>
        <strain evidence="8 9">DSM 4731</strain>
    </source>
</reference>
<dbReference type="RefSeq" id="WP_183217902.1">
    <property type="nucleotide sequence ID" value="NZ_CAJFZW010000031.1"/>
</dbReference>
<dbReference type="AlphaFoldDB" id="A0A7W9C8P2"/>
<proteinExistence type="inferred from homology"/>
<keyword evidence="3 6" id="KW-0732">Signal</keyword>
<dbReference type="Pfam" id="PF00326">
    <property type="entry name" value="Peptidase_S9"/>
    <property type="match status" value="1"/>
</dbReference>
<dbReference type="GeneID" id="88840005"/>
<feature type="chain" id="PRO_5031255926" evidence="6">
    <location>
        <begin position="29"/>
        <end position="707"/>
    </location>
</feature>
<keyword evidence="2" id="KW-0645">Protease</keyword>
<keyword evidence="5" id="KW-0720">Serine protease</keyword>
<organism evidence="8 9">
    <name type="scientific">Brevundimonas aurantiaca</name>
    <dbReference type="NCBI Taxonomy" id="74316"/>
    <lineage>
        <taxon>Bacteria</taxon>
        <taxon>Pseudomonadati</taxon>
        <taxon>Pseudomonadota</taxon>
        <taxon>Alphaproteobacteria</taxon>
        <taxon>Caulobacterales</taxon>
        <taxon>Caulobacteraceae</taxon>
        <taxon>Brevundimonas</taxon>
    </lineage>
</organism>
<evidence type="ECO:0000256" key="1">
    <source>
        <dbReference type="ARBA" id="ARBA00010040"/>
    </source>
</evidence>
<feature type="signal peptide" evidence="6">
    <location>
        <begin position="1"/>
        <end position="28"/>
    </location>
</feature>
<dbReference type="PANTHER" id="PTHR42776:SF13">
    <property type="entry name" value="DIPEPTIDYL-PEPTIDASE 5"/>
    <property type="match status" value="1"/>
</dbReference>
<dbReference type="Pfam" id="PF07676">
    <property type="entry name" value="PD40"/>
    <property type="match status" value="1"/>
</dbReference>
<protein>
    <submittedName>
        <fullName evidence="8">Acylaminoacyl-peptidase</fullName>
        <ecNumber evidence="8">3.4.19.1</ecNumber>
    </submittedName>
</protein>
<dbReference type="FunFam" id="3.40.50.1820:FF:000028">
    <property type="entry name" value="S9 family peptidase"/>
    <property type="match status" value="1"/>
</dbReference>
<dbReference type="EMBL" id="JACHOQ010000010">
    <property type="protein sequence ID" value="MBB5741159.1"/>
    <property type="molecule type" value="Genomic_DNA"/>
</dbReference>
<evidence type="ECO:0000256" key="2">
    <source>
        <dbReference type="ARBA" id="ARBA00022670"/>
    </source>
</evidence>
<evidence type="ECO:0000256" key="3">
    <source>
        <dbReference type="ARBA" id="ARBA00022729"/>
    </source>
</evidence>
<dbReference type="EC" id="3.4.19.1" evidence="8"/>
<evidence type="ECO:0000259" key="7">
    <source>
        <dbReference type="Pfam" id="PF00326"/>
    </source>
</evidence>
<comment type="caution">
    <text evidence="8">The sequence shown here is derived from an EMBL/GenBank/DDBJ whole genome shotgun (WGS) entry which is preliminary data.</text>
</comment>
<accession>A0A7W9C8P2</accession>
<keyword evidence="9" id="KW-1185">Reference proteome</keyword>
<dbReference type="PANTHER" id="PTHR42776">
    <property type="entry name" value="SERINE PEPTIDASE S9 FAMILY MEMBER"/>
    <property type="match status" value="1"/>
</dbReference>
<dbReference type="SUPFAM" id="SSF53474">
    <property type="entry name" value="alpha/beta-Hydrolases"/>
    <property type="match status" value="1"/>
</dbReference>
<dbReference type="InterPro" id="IPR011659">
    <property type="entry name" value="WD40"/>
</dbReference>
<dbReference type="SUPFAM" id="SSF82171">
    <property type="entry name" value="DPP6 N-terminal domain-like"/>
    <property type="match status" value="1"/>
</dbReference>
<evidence type="ECO:0000256" key="5">
    <source>
        <dbReference type="ARBA" id="ARBA00022825"/>
    </source>
</evidence>
<dbReference type="InterPro" id="IPR011042">
    <property type="entry name" value="6-blade_b-propeller_TolB-like"/>
</dbReference>
<feature type="domain" description="Peptidase S9 prolyl oligopeptidase catalytic" evidence="7">
    <location>
        <begin position="495"/>
        <end position="704"/>
    </location>
</feature>
<comment type="similarity">
    <text evidence="1">Belongs to the peptidase S9C family.</text>
</comment>
<name>A0A7W9C8P2_9CAUL</name>
<dbReference type="Gene3D" id="2.120.10.30">
    <property type="entry name" value="TolB, C-terminal domain"/>
    <property type="match status" value="2"/>
</dbReference>
<dbReference type="InterPro" id="IPR001375">
    <property type="entry name" value="Peptidase_S9_cat"/>
</dbReference>
<sequence>MRHRSLLFAACAAVAFSGALMSAAPALAQVPPAPVPAPAATPDAFTYQDMISANRLGDPQVSPDGRYVVYSVTTTDVEANRRSGSLWILDLETPDAAPRRLAISDQGANTARWGADGNLYFLSGKSGTSQVWRVASPTAAPVQVTNLPLDVNAYRISPSGDKVAVSLAVYPDAADLNASVEMGKAVAERKSTGQVYDRMFVRHWDTWNDHTQNHLFVQSIGRNGQATGNPVWVTKGFDGDTPSKPFGDESDFVFTPAGDSIVFSARLAGKSEPWSTNFDLWKTNGLSGDGTFTNLTQDNPAWDAGPVFSPDGRTLAYRAMARPGFEADRYQIVLMDVQSGQKREIASNWDRSADTLQWSRDGQTLYTTAGDVGSTKLFAVDTRNGVVTPVTGPGHVSAFQQTPSGFVFAQDSLKSPSDLYFKTYLGRETPRRLTQANPALEAKAFGEYEQFSFPGWNNETVHGYVIKPVGYVEGRKYPVAFLIHGGPQGSFGDSWSYRWNPETYAGAGYAVVMIDFHGSTGYGQAFTDAISQHWGDRPLEDLQKGWAAAQAKYAFLDGANACALGASYGGYMINWIAGNWSDAFKCLVNHDGVFDTFGMGYSTEELWFTEWEYGGTPWDRPEGYQKFNPANHVENWKTPMLVVQGDLDFRIPTAQGLSTFTALQRRGIDSRLIVFPNENHWVLKPANSLQWHNEVFSWLNKHLAPAQ</sequence>
<dbReference type="GO" id="GO:0008242">
    <property type="term" value="F:omega peptidase activity"/>
    <property type="evidence" value="ECO:0007669"/>
    <property type="project" value="UniProtKB-EC"/>
</dbReference>
<dbReference type="Proteomes" id="UP000527324">
    <property type="component" value="Unassembled WGS sequence"/>
</dbReference>
<keyword evidence="4 8" id="KW-0378">Hydrolase</keyword>
<dbReference type="Gene3D" id="3.40.50.1820">
    <property type="entry name" value="alpha/beta hydrolase"/>
    <property type="match status" value="1"/>
</dbReference>
<evidence type="ECO:0000313" key="8">
    <source>
        <dbReference type="EMBL" id="MBB5741159.1"/>
    </source>
</evidence>
<dbReference type="GO" id="GO:0004252">
    <property type="term" value="F:serine-type endopeptidase activity"/>
    <property type="evidence" value="ECO:0007669"/>
    <property type="project" value="TreeGrafter"/>
</dbReference>
<dbReference type="InterPro" id="IPR029058">
    <property type="entry name" value="AB_hydrolase_fold"/>
</dbReference>
<gene>
    <name evidence="8" type="ORF">GGQ93_002897</name>
</gene>
<dbReference type="GO" id="GO:0006508">
    <property type="term" value="P:proteolysis"/>
    <property type="evidence" value="ECO:0007669"/>
    <property type="project" value="UniProtKB-KW"/>
</dbReference>
<evidence type="ECO:0000313" key="9">
    <source>
        <dbReference type="Proteomes" id="UP000527324"/>
    </source>
</evidence>